<evidence type="ECO:0000313" key="2">
    <source>
        <dbReference type="EMBL" id="KAK7411552.1"/>
    </source>
</evidence>
<comment type="caution">
    <text evidence="2">The sequence shown here is derived from an EMBL/GenBank/DDBJ whole genome shotgun (WGS) entry which is preliminary data.</text>
</comment>
<dbReference type="Proteomes" id="UP001386955">
    <property type="component" value="Unassembled WGS sequence"/>
</dbReference>
<protein>
    <submittedName>
        <fullName evidence="2">Uncharacterized protein</fullName>
    </submittedName>
</protein>
<accession>A0AAN9SZM7</accession>
<keyword evidence="3" id="KW-1185">Reference proteome</keyword>
<evidence type="ECO:0000256" key="1">
    <source>
        <dbReference type="SAM" id="MobiDB-lite"/>
    </source>
</evidence>
<feature type="region of interest" description="Disordered" evidence="1">
    <location>
        <begin position="100"/>
        <end position="130"/>
    </location>
</feature>
<reference evidence="2 3" key="1">
    <citation type="submission" date="2024-01" db="EMBL/GenBank/DDBJ databases">
        <title>The genomes of 5 underutilized Papilionoideae crops provide insights into root nodulation and disease resistanc.</title>
        <authorList>
            <person name="Jiang F."/>
        </authorList>
    </citation>
    <scope>NUCLEOTIDE SEQUENCE [LARGE SCALE GENOMIC DNA]</scope>
    <source>
        <strain evidence="2">DUOXIRENSHENG_FW03</strain>
        <tissue evidence="2">Leaves</tissue>
    </source>
</reference>
<evidence type="ECO:0000313" key="3">
    <source>
        <dbReference type="Proteomes" id="UP001386955"/>
    </source>
</evidence>
<proteinExistence type="predicted"/>
<dbReference type="EMBL" id="JAYMYS010000001">
    <property type="protein sequence ID" value="KAK7411552.1"/>
    <property type="molecule type" value="Genomic_DNA"/>
</dbReference>
<dbReference type="AlphaFoldDB" id="A0AAN9SZM7"/>
<gene>
    <name evidence="2" type="ORF">VNO78_02986</name>
</gene>
<name>A0AAN9SZM7_PSOTE</name>
<sequence>MLQESLKSFFHTPQVFHSTPFFLFGERNASRDDSLKSFFHTPQMVPLVARKCLSYKRDKRRKSDKRNTLEETSELIKVGQGNKKDKVTCANVANLVLGGKHQEKKKRKEKKRKAAEATEYGETCSCQGQMDPRILNNLSQANGFS</sequence>
<feature type="region of interest" description="Disordered" evidence="1">
    <location>
        <begin position="58"/>
        <end position="83"/>
    </location>
</feature>
<feature type="compositionally biased region" description="Basic residues" evidence="1">
    <location>
        <begin position="102"/>
        <end position="113"/>
    </location>
</feature>
<organism evidence="2 3">
    <name type="scientific">Psophocarpus tetragonolobus</name>
    <name type="common">Winged bean</name>
    <name type="synonym">Dolichos tetragonolobus</name>
    <dbReference type="NCBI Taxonomy" id="3891"/>
    <lineage>
        <taxon>Eukaryota</taxon>
        <taxon>Viridiplantae</taxon>
        <taxon>Streptophyta</taxon>
        <taxon>Embryophyta</taxon>
        <taxon>Tracheophyta</taxon>
        <taxon>Spermatophyta</taxon>
        <taxon>Magnoliopsida</taxon>
        <taxon>eudicotyledons</taxon>
        <taxon>Gunneridae</taxon>
        <taxon>Pentapetalae</taxon>
        <taxon>rosids</taxon>
        <taxon>fabids</taxon>
        <taxon>Fabales</taxon>
        <taxon>Fabaceae</taxon>
        <taxon>Papilionoideae</taxon>
        <taxon>50 kb inversion clade</taxon>
        <taxon>NPAAA clade</taxon>
        <taxon>indigoferoid/millettioid clade</taxon>
        <taxon>Phaseoleae</taxon>
        <taxon>Psophocarpus</taxon>
    </lineage>
</organism>